<feature type="chain" id="PRO_5002873101" description="DUF4412 domain-containing protein" evidence="1">
    <location>
        <begin position="30"/>
        <end position="279"/>
    </location>
</feature>
<keyword evidence="1" id="KW-0732">Signal</keyword>
<feature type="signal peptide" evidence="1">
    <location>
        <begin position="1"/>
        <end position="29"/>
    </location>
</feature>
<gene>
    <name evidence="3" type="ordered locus">Tgr7_1403</name>
</gene>
<dbReference type="HOGENOM" id="CLU_997261_0_0_6"/>
<evidence type="ECO:0000313" key="4">
    <source>
        <dbReference type="Proteomes" id="UP000002383"/>
    </source>
</evidence>
<dbReference type="eggNOG" id="ENOG5033JD5">
    <property type="taxonomic scope" value="Bacteria"/>
</dbReference>
<name>B8GR68_THISH</name>
<dbReference type="EMBL" id="CP001339">
    <property type="protein sequence ID" value="ACL72488.1"/>
    <property type="molecule type" value="Genomic_DNA"/>
</dbReference>
<proteinExistence type="predicted"/>
<protein>
    <recommendedName>
        <fullName evidence="2">DUF4412 domain-containing protein</fullName>
    </recommendedName>
</protein>
<dbReference type="Proteomes" id="UP000002383">
    <property type="component" value="Chromosome"/>
</dbReference>
<dbReference type="InterPro" id="IPR025524">
    <property type="entry name" value="DUF4412"/>
</dbReference>
<dbReference type="RefSeq" id="WP_012637971.1">
    <property type="nucleotide sequence ID" value="NC_011901.1"/>
</dbReference>
<keyword evidence="4" id="KW-1185">Reference proteome</keyword>
<organism evidence="3 4">
    <name type="scientific">Thioalkalivibrio sulfidiphilus (strain HL-EbGR7)</name>
    <dbReference type="NCBI Taxonomy" id="396588"/>
    <lineage>
        <taxon>Bacteria</taxon>
        <taxon>Pseudomonadati</taxon>
        <taxon>Pseudomonadota</taxon>
        <taxon>Gammaproteobacteria</taxon>
        <taxon>Chromatiales</taxon>
        <taxon>Ectothiorhodospiraceae</taxon>
        <taxon>Thioalkalivibrio</taxon>
    </lineage>
</organism>
<dbReference type="Pfam" id="PF14371">
    <property type="entry name" value="DUF4412"/>
    <property type="match status" value="1"/>
</dbReference>
<sequence precursor="true">MRPRSRLAAPALSLALGLAVASTSTALLADMTLHFTDSDGATGSRLMIKGELVRMEEQAEDRSVIYSLYDSRKRTLTMIIDEEQSYSELTEEGLKAQAGEMRAVQQEFVQQMREQMAQMPPEMRQQMEQQLIQMGFDPAVMAGSEAPIRDSSSLTTRKTGETSTINGVRCDHMEVLLEGRVTNQICVASPDRIRMNRADFATLKNLFEFMQNLSDIALSMGGPAAAEIGAEMLPVVDGIPVQVRNMADGSTVTLVSSSGERLSADLFRIPEGYQPVAPF</sequence>
<accession>B8GR68</accession>
<evidence type="ECO:0000259" key="2">
    <source>
        <dbReference type="Pfam" id="PF14371"/>
    </source>
</evidence>
<feature type="domain" description="DUF4412" evidence="2">
    <location>
        <begin position="100"/>
        <end position="273"/>
    </location>
</feature>
<dbReference type="KEGG" id="tgr:Tgr7_1403"/>
<evidence type="ECO:0000313" key="3">
    <source>
        <dbReference type="EMBL" id="ACL72488.1"/>
    </source>
</evidence>
<dbReference type="OrthoDB" id="5781477at2"/>
<dbReference type="AlphaFoldDB" id="B8GR68"/>
<dbReference type="STRING" id="396588.Tgr7_1403"/>
<evidence type="ECO:0000256" key="1">
    <source>
        <dbReference type="SAM" id="SignalP"/>
    </source>
</evidence>
<reference evidence="3 4" key="1">
    <citation type="journal article" date="2011" name="Stand. Genomic Sci.">
        <title>Complete genome sequence of 'Thioalkalivibrio sulfidophilus' HL-EbGr7.</title>
        <authorList>
            <person name="Muyzer G."/>
            <person name="Sorokin D.Y."/>
            <person name="Mavromatis K."/>
            <person name="Lapidus A."/>
            <person name="Clum A."/>
            <person name="Ivanova N."/>
            <person name="Pati A."/>
            <person name="d'Haeseleer P."/>
            <person name="Woyke T."/>
            <person name="Kyrpides N.C."/>
        </authorList>
    </citation>
    <scope>NUCLEOTIDE SEQUENCE [LARGE SCALE GENOMIC DNA]</scope>
    <source>
        <strain evidence="3 4">HL-EbGR7</strain>
    </source>
</reference>